<dbReference type="OrthoDB" id="9255839at2"/>
<proteinExistence type="predicted"/>
<dbReference type="RefSeq" id="WP_121622768.1">
    <property type="nucleotide sequence ID" value="NZ_JACIIW010000001.1"/>
</dbReference>
<reference evidence="1 2" key="1">
    <citation type="submission" date="2018-10" db="EMBL/GenBank/DDBJ databases">
        <title>Xanthobacter tagetidis genome sequencing and assembly.</title>
        <authorList>
            <person name="Maclea K.S."/>
            <person name="Goen A.E."/>
            <person name="Fatima S.A."/>
        </authorList>
    </citation>
    <scope>NUCLEOTIDE SEQUENCE [LARGE SCALE GENOMIC DNA]</scope>
    <source>
        <strain evidence="1 2">ATCC 700314</strain>
    </source>
</reference>
<gene>
    <name evidence="1" type="ORF">D9R14_07800</name>
</gene>
<accession>A0A3L7AIQ7</accession>
<keyword evidence="2" id="KW-1185">Reference proteome</keyword>
<dbReference type="AlphaFoldDB" id="A0A3L7AIQ7"/>
<comment type="caution">
    <text evidence="1">The sequence shown here is derived from an EMBL/GenBank/DDBJ whole genome shotgun (WGS) entry which is preliminary data.</text>
</comment>
<protein>
    <submittedName>
        <fullName evidence="1">Uncharacterized protein</fullName>
    </submittedName>
</protein>
<sequence length="133" mass="15630">MTEQKHLWEVEHPYYCNEGNYYAPGNDQPNAEYKTFSAFLAGEGDADMDMNLLFRFDWSEDDGMAFNGDPYYRNGKLLLFWMGQRKGLYRWTEIEVCRADEPAVIEFLRPRLAHLLRLWEPLTPTPEAPNAED</sequence>
<dbReference type="EMBL" id="RCTF01000005">
    <property type="protein sequence ID" value="RLP79558.1"/>
    <property type="molecule type" value="Genomic_DNA"/>
</dbReference>
<organism evidence="1 2">
    <name type="scientific">Xanthobacter tagetidis</name>
    <dbReference type="NCBI Taxonomy" id="60216"/>
    <lineage>
        <taxon>Bacteria</taxon>
        <taxon>Pseudomonadati</taxon>
        <taxon>Pseudomonadota</taxon>
        <taxon>Alphaproteobacteria</taxon>
        <taxon>Hyphomicrobiales</taxon>
        <taxon>Xanthobacteraceae</taxon>
        <taxon>Xanthobacter</taxon>
    </lineage>
</organism>
<evidence type="ECO:0000313" key="2">
    <source>
        <dbReference type="Proteomes" id="UP000269692"/>
    </source>
</evidence>
<dbReference type="Proteomes" id="UP000269692">
    <property type="component" value="Unassembled WGS sequence"/>
</dbReference>
<evidence type="ECO:0000313" key="1">
    <source>
        <dbReference type="EMBL" id="RLP79558.1"/>
    </source>
</evidence>
<name>A0A3L7AIQ7_9HYPH</name>